<gene>
    <name evidence="2" type="ORF">EWM64_g9053</name>
</gene>
<dbReference type="OrthoDB" id="6431331at2759"/>
<reference evidence="2 3" key="1">
    <citation type="submission" date="2019-02" db="EMBL/GenBank/DDBJ databases">
        <title>Genome sequencing of the rare red list fungi Hericium alpestre (H. flagellum).</title>
        <authorList>
            <person name="Buettner E."/>
            <person name="Kellner H."/>
        </authorList>
    </citation>
    <scope>NUCLEOTIDE SEQUENCE [LARGE SCALE GENOMIC DNA]</scope>
    <source>
        <strain evidence="2 3">DSM 108284</strain>
    </source>
</reference>
<dbReference type="PANTHER" id="PTHR37471">
    <property type="entry name" value="UNNAMED PRODUCT"/>
    <property type="match status" value="1"/>
</dbReference>
<dbReference type="AlphaFoldDB" id="A0A4Y9ZNF9"/>
<protein>
    <recommendedName>
        <fullName evidence="4">AB hydrolase-1 domain-containing protein</fullName>
    </recommendedName>
</protein>
<evidence type="ECO:0000256" key="1">
    <source>
        <dbReference type="SAM" id="Phobius"/>
    </source>
</evidence>
<feature type="transmembrane region" description="Helical" evidence="1">
    <location>
        <begin position="34"/>
        <end position="56"/>
    </location>
</feature>
<sequence length="151" mass="17295">MVKVLGYPLDKGSNPNLQCLRLTLDPVIMVHRPLLWYMIVGLVDTITTVSLFVQGFRHFDTPAWFRVFPPRPLLALFSNASPDPRIPYWYRPHRSTTKHPILFIHGIGIGLWLYLSFLRELVEQDPDVGILAVEILPVSMRITDPPLPKDA</sequence>
<keyword evidence="1" id="KW-0812">Transmembrane</keyword>
<keyword evidence="1" id="KW-0472">Membrane</keyword>
<keyword evidence="1" id="KW-1133">Transmembrane helix</keyword>
<evidence type="ECO:0008006" key="4">
    <source>
        <dbReference type="Google" id="ProtNLM"/>
    </source>
</evidence>
<dbReference type="EMBL" id="SFCI01001787">
    <property type="protein sequence ID" value="TFY74959.1"/>
    <property type="molecule type" value="Genomic_DNA"/>
</dbReference>
<dbReference type="PANTHER" id="PTHR37471:SF1">
    <property type="entry name" value="AB HYDROLASE-1 DOMAIN-CONTAINING PROTEIN"/>
    <property type="match status" value="1"/>
</dbReference>
<dbReference type="InterPro" id="IPR029058">
    <property type="entry name" value="AB_hydrolase_fold"/>
</dbReference>
<evidence type="ECO:0000313" key="3">
    <source>
        <dbReference type="Proteomes" id="UP000298061"/>
    </source>
</evidence>
<feature type="non-terminal residue" evidence="2">
    <location>
        <position position="151"/>
    </location>
</feature>
<feature type="transmembrane region" description="Helical" evidence="1">
    <location>
        <begin position="101"/>
        <end position="118"/>
    </location>
</feature>
<comment type="caution">
    <text evidence="2">The sequence shown here is derived from an EMBL/GenBank/DDBJ whole genome shotgun (WGS) entry which is preliminary data.</text>
</comment>
<dbReference type="STRING" id="135208.A0A4Y9ZNF9"/>
<accession>A0A4Y9ZNF9</accession>
<evidence type="ECO:0000313" key="2">
    <source>
        <dbReference type="EMBL" id="TFY74959.1"/>
    </source>
</evidence>
<organism evidence="2 3">
    <name type="scientific">Hericium alpestre</name>
    <dbReference type="NCBI Taxonomy" id="135208"/>
    <lineage>
        <taxon>Eukaryota</taxon>
        <taxon>Fungi</taxon>
        <taxon>Dikarya</taxon>
        <taxon>Basidiomycota</taxon>
        <taxon>Agaricomycotina</taxon>
        <taxon>Agaricomycetes</taxon>
        <taxon>Russulales</taxon>
        <taxon>Hericiaceae</taxon>
        <taxon>Hericium</taxon>
    </lineage>
</organism>
<name>A0A4Y9ZNF9_9AGAM</name>
<dbReference type="SUPFAM" id="SSF53474">
    <property type="entry name" value="alpha/beta-Hydrolases"/>
    <property type="match status" value="1"/>
</dbReference>
<proteinExistence type="predicted"/>
<dbReference type="Proteomes" id="UP000298061">
    <property type="component" value="Unassembled WGS sequence"/>
</dbReference>
<keyword evidence="3" id="KW-1185">Reference proteome</keyword>